<gene>
    <name evidence="1" type="ORF">CCS77_0106</name>
</gene>
<evidence type="ECO:0000313" key="1">
    <source>
        <dbReference type="EMBL" id="AVX43167.1"/>
    </source>
</evidence>
<name>A0A2R4NXM4_9BACT</name>
<proteinExistence type="predicted"/>
<reference evidence="1 2" key="1">
    <citation type="journal article" date="2018" name="Emerg. Microbes Infect.">
        <title>Genomic analysis of oral Campylobacter concisus strains identified a potential bacterial molecular marker associated with active Crohn's disease.</title>
        <authorList>
            <person name="Liu F."/>
            <person name="Ma R."/>
            <person name="Tay C.Y.A."/>
            <person name="Octavia S."/>
            <person name="Lan R."/>
            <person name="Chung H.K.L."/>
            <person name="Riordan S.M."/>
            <person name="Grimm M.C."/>
            <person name="Leong R.W."/>
            <person name="Tanaka M.M."/>
            <person name="Connor S."/>
            <person name="Zhang L."/>
        </authorList>
    </citation>
    <scope>NUCLEOTIDE SEQUENCE [LARGE SCALE GENOMIC DNA]</scope>
    <source>
        <strain evidence="1 2">P2CDO4</strain>
    </source>
</reference>
<organism evidence="1 2">
    <name type="scientific">Campylobacter concisus</name>
    <dbReference type="NCBI Taxonomy" id="199"/>
    <lineage>
        <taxon>Bacteria</taxon>
        <taxon>Pseudomonadati</taxon>
        <taxon>Campylobacterota</taxon>
        <taxon>Epsilonproteobacteria</taxon>
        <taxon>Campylobacterales</taxon>
        <taxon>Campylobacteraceae</taxon>
        <taxon>Campylobacter</taxon>
    </lineage>
</organism>
<accession>A0A2R4NXM4</accession>
<dbReference type="EMBL" id="CP021642">
    <property type="protein sequence ID" value="AVX43167.1"/>
    <property type="molecule type" value="Genomic_DNA"/>
</dbReference>
<dbReference type="Proteomes" id="UP000241854">
    <property type="component" value="Chromosome"/>
</dbReference>
<dbReference type="RefSeq" id="WP_161545280.1">
    <property type="nucleotide sequence ID" value="NZ_CABPUM010000003.1"/>
</dbReference>
<evidence type="ECO:0000313" key="2">
    <source>
        <dbReference type="Proteomes" id="UP000241854"/>
    </source>
</evidence>
<sequence length="46" mass="5197">MEKISKFETICLFVKVAVVNLWQASELSLCKKPMGECLSYLGFAKI</sequence>
<protein>
    <submittedName>
        <fullName evidence="1">Uncharacterized protein</fullName>
    </submittedName>
</protein>
<dbReference type="AlphaFoldDB" id="A0A2R4NXM4"/>